<proteinExistence type="predicted"/>
<dbReference type="Gene3D" id="3.40.50.300">
    <property type="entry name" value="P-loop containing nucleotide triphosphate hydrolases"/>
    <property type="match status" value="1"/>
</dbReference>
<dbReference type="GO" id="GO:0016887">
    <property type="term" value="F:ATP hydrolysis activity"/>
    <property type="evidence" value="ECO:0007669"/>
    <property type="project" value="InterPro"/>
</dbReference>
<dbReference type="SUPFAM" id="SSF52540">
    <property type="entry name" value="P-loop containing nucleoside triphosphate hydrolases"/>
    <property type="match status" value="1"/>
</dbReference>
<dbReference type="GO" id="GO:0035435">
    <property type="term" value="P:phosphate ion transmembrane transport"/>
    <property type="evidence" value="ECO:0007669"/>
    <property type="project" value="InterPro"/>
</dbReference>
<evidence type="ECO:0000256" key="1">
    <source>
        <dbReference type="ARBA" id="ARBA00022592"/>
    </source>
</evidence>
<evidence type="ECO:0000313" key="5">
    <source>
        <dbReference type="EMBL" id="PIQ87150.1"/>
    </source>
</evidence>
<dbReference type="PROSITE" id="PS50893">
    <property type="entry name" value="ABC_TRANSPORTER_2"/>
    <property type="match status" value="1"/>
</dbReference>
<dbReference type="EMBL" id="PCVY01000018">
    <property type="protein sequence ID" value="PIQ87150.1"/>
    <property type="molecule type" value="Genomic_DNA"/>
</dbReference>
<dbReference type="Proteomes" id="UP000230859">
    <property type="component" value="Unassembled WGS sequence"/>
</dbReference>
<gene>
    <name evidence="5" type="primary">pstB</name>
    <name evidence="5" type="ORF">COV74_02010</name>
</gene>
<dbReference type="SMART" id="SM00382">
    <property type="entry name" value="AAA"/>
    <property type="match status" value="1"/>
</dbReference>
<dbReference type="InterPro" id="IPR003439">
    <property type="entry name" value="ABC_transporter-like_ATP-bd"/>
</dbReference>
<comment type="caution">
    <text evidence="5">The sequence shown here is derived from an EMBL/GenBank/DDBJ whole genome shotgun (WGS) entry which is preliminary data.</text>
</comment>
<keyword evidence="3 5" id="KW-0067">ATP-binding</keyword>
<accession>A0A2H0LRT1</accession>
<keyword evidence="1" id="KW-0592">Phosphate transport</keyword>
<keyword evidence="2" id="KW-0547">Nucleotide-binding</keyword>
<protein>
    <submittedName>
        <fullName evidence="5">Phosphate ABC transporter ATP-binding protein</fullName>
    </submittedName>
</protein>
<dbReference type="GO" id="GO:0005315">
    <property type="term" value="F:phosphate transmembrane transporter activity"/>
    <property type="evidence" value="ECO:0007669"/>
    <property type="project" value="InterPro"/>
</dbReference>
<dbReference type="Pfam" id="PF00005">
    <property type="entry name" value="ABC_tran"/>
    <property type="match status" value="1"/>
</dbReference>
<keyword evidence="1" id="KW-0813">Transport</keyword>
<dbReference type="GO" id="GO:0016020">
    <property type="term" value="C:membrane"/>
    <property type="evidence" value="ECO:0007669"/>
    <property type="project" value="InterPro"/>
</dbReference>
<evidence type="ECO:0000313" key="6">
    <source>
        <dbReference type="Proteomes" id="UP000230859"/>
    </source>
</evidence>
<evidence type="ECO:0000256" key="2">
    <source>
        <dbReference type="ARBA" id="ARBA00022741"/>
    </source>
</evidence>
<dbReference type="AlphaFoldDB" id="A0A2H0LRT1"/>
<dbReference type="GO" id="GO:0005524">
    <property type="term" value="F:ATP binding"/>
    <property type="evidence" value="ECO:0007669"/>
    <property type="project" value="UniProtKB-KW"/>
</dbReference>
<dbReference type="PANTHER" id="PTHR43423:SF1">
    <property type="entry name" value="ABC TRANSPORTER I FAMILY MEMBER 17"/>
    <property type="match status" value="1"/>
</dbReference>
<sequence>MTNKQTLVELNHISVTAGSHLIVDNVSLKIKEKSVTSLVGPSGAGKSTLLRVINRLTDREDGLRVEGQACYREKCIYTCCQVEDLRQYVGMVFQKPCVFPGSIERNLLFGVRHHKKMNASEIPFFLEKILKQVHLWTEVKDRLKKSASILSMGQKQRLCFARVLAVNPEVMLLDEPTASLDPHSTHEIESLIHELKQEKAIVLVTHDLVQVRRVSDELIFLSAVNGTGRVVESGTPERIFNRPEQEETRHYLSRHRIEEVKL</sequence>
<dbReference type="PANTHER" id="PTHR43423">
    <property type="entry name" value="ABC TRANSPORTER I FAMILY MEMBER 17"/>
    <property type="match status" value="1"/>
</dbReference>
<name>A0A2H0LRT1_9BACT</name>
<dbReference type="CDD" id="cd03260">
    <property type="entry name" value="ABC_PstB_phosphate_transporter"/>
    <property type="match status" value="1"/>
</dbReference>
<reference evidence="5 6" key="1">
    <citation type="submission" date="2017-09" db="EMBL/GenBank/DDBJ databases">
        <title>Depth-based differentiation of microbial function through sediment-hosted aquifers and enrichment of novel symbionts in the deep terrestrial subsurface.</title>
        <authorList>
            <person name="Probst A.J."/>
            <person name="Ladd B."/>
            <person name="Jarett J.K."/>
            <person name="Geller-Mcgrath D.E."/>
            <person name="Sieber C.M."/>
            <person name="Emerson J.B."/>
            <person name="Anantharaman K."/>
            <person name="Thomas B.C."/>
            <person name="Malmstrom R."/>
            <person name="Stieglmeier M."/>
            <person name="Klingl A."/>
            <person name="Woyke T."/>
            <person name="Ryan C.M."/>
            <person name="Banfield J.F."/>
        </authorList>
    </citation>
    <scope>NUCLEOTIDE SEQUENCE [LARGE SCALE GENOMIC DNA]</scope>
    <source>
        <strain evidence="5">CG11_big_fil_rev_8_21_14_0_20_45_26</strain>
    </source>
</reference>
<dbReference type="InterPro" id="IPR027417">
    <property type="entry name" value="P-loop_NTPase"/>
</dbReference>
<dbReference type="InterPro" id="IPR003593">
    <property type="entry name" value="AAA+_ATPase"/>
</dbReference>
<evidence type="ECO:0000256" key="3">
    <source>
        <dbReference type="ARBA" id="ARBA00022840"/>
    </source>
</evidence>
<dbReference type="InterPro" id="IPR005670">
    <property type="entry name" value="PstB-like"/>
</dbReference>
<feature type="domain" description="ABC transporter" evidence="4">
    <location>
        <begin position="8"/>
        <end position="252"/>
    </location>
</feature>
<evidence type="ECO:0000259" key="4">
    <source>
        <dbReference type="PROSITE" id="PS50893"/>
    </source>
</evidence>
<organism evidence="5 6">
    <name type="scientific">Candidatus Abzuiibacterium crystallinum</name>
    <dbReference type="NCBI Taxonomy" id="1974748"/>
    <lineage>
        <taxon>Bacteria</taxon>
        <taxon>Pseudomonadati</taxon>
        <taxon>Candidatus Omnitrophota</taxon>
        <taxon>Candidatus Abzuiibacterium</taxon>
    </lineage>
</organism>